<feature type="transmembrane region" description="Helical" evidence="1">
    <location>
        <begin position="34"/>
        <end position="53"/>
    </location>
</feature>
<evidence type="ECO:0000313" key="2">
    <source>
        <dbReference type="EMBL" id="KAB0679728.1"/>
    </source>
</evidence>
<sequence>MTRTTTSLLLLAGIAVLSIRPAYAYLDPGAASMVLQGIIGGIAAGGAIISMNYRRLKARLKSTFGKNVDAKRE</sequence>
<keyword evidence="1" id="KW-1133">Transmembrane helix</keyword>
<dbReference type="AlphaFoldDB" id="A0A7V7PP41"/>
<comment type="caution">
    <text evidence="2">The sequence shown here is derived from an EMBL/GenBank/DDBJ whole genome shotgun (WGS) entry which is preliminary data.</text>
</comment>
<evidence type="ECO:0000313" key="3">
    <source>
        <dbReference type="Proteomes" id="UP000432089"/>
    </source>
</evidence>
<dbReference type="EMBL" id="VZDO01000008">
    <property type="protein sequence ID" value="KAB0679728.1"/>
    <property type="molecule type" value="Genomic_DNA"/>
</dbReference>
<keyword evidence="3" id="KW-1185">Reference proteome</keyword>
<proteinExistence type="predicted"/>
<reference evidence="2 3" key="1">
    <citation type="submission" date="2019-09" db="EMBL/GenBank/DDBJ databases">
        <title>YIM 132180 draft genome.</title>
        <authorList>
            <person name="Zhang K."/>
        </authorList>
    </citation>
    <scope>NUCLEOTIDE SEQUENCE [LARGE SCALE GENOMIC DNA]</scope>
    <source>
        <strain evidence="2 3">YIM 132180</strain>
    </source>
</reference>
<gene>
    <name evidence="2" type="ORF">F6X38_10885</name>
</gene>
<keyword evidence="1" id="KW-0812">Transmembrane</keyword>
<dbReference type="RefSeq" id="WP_150969830.1">
    <property type="nucleotide sequence ID" value="NZ_VZDO01000008.1"/>
</dbReference>
<evidence type="ECO:0000256" key="1">
    <source>
        <dbReference type="SAM" id="Phobius"/>
    </source>
</evidence>
<protein>
    <submittedName>
        <fullName evidence="2">Uncharacterized protein</fullName>
    </submittedName>
</protein>
<name>A0A7V7PP41_9HYPH</name>
<accession>A0A7V7PP41</accession>
<keyword evidence="1" id="KW-0472">Membrane</keyword>
<organism evidence="2 3">
    <name type="scientific">Plantimonas leprariae</name>
    <dbReference type="NCBI Taxonomy" id="2615207"/>
    <lineage>
        <taxon>Bacteria</taxon>
        <taxon>Pseudomonadati</taxon>
        <taxon>Pseudomonadota</taxon>
        <taxon>Alphaproteobacteria</taxon>
        <taxon>Hyphomicrobiales</taxon>
        <taxon>Aurantimonadaceae</taxon>
        <taxon>Plantimonas</taxon>
    </lineage>
</organism>
<dbReference type="Proteomes" id="UP000432089">
    <property type="component" value="Unassembled WGS sequence"/>
</dbReference>